<dbReference type="InterPro" id="IPR013945">
    <property type="entry name" value="Pkr1"/>
</dbReference>
<dbReference type="InParanoid" id="A0A067NZZ8"/>
<dbReference type="PANTHER" id="PTHR28251">
    <property type="entry name" value="V-TYPE ATPASE ASSEMBLY FACTOR PKR1"/>
    <property type="match status" value="1"/>
</dbReference>
<proteinExistence type="predicted"/>
<evidence type="ECO:0000256" key="1">
    <source>
        <dbReference type="SAM" id="Phobius"/>
    </source>
</evidence>
<dbReference type="EMBL" id="KL198007">
    <property type="protein sequence ID" value="KDQ29191.1"/>
    <property type="molecule type" value="Genomic_DNA"/>
</dbReference>
<gene>
    <name evidence="2" type="ORF">PLEOSDRAFT_156925</name>
</gene>
<keyword evidence="1" id="KW-0472">Membrane</keyword>
<dbReference type="PANTHER" id="PTHR28251:SF1">
    <property type="entry name" value="V-TYPE ATPASE ASSEMBLY FACTOR PKR1"/>
    <property type="match status" value="1"/>
</dbReference>
<dbReference type="AlphaFoldDB" id="A0A067NZZ8"/>
<protein>
    <recommendedName>
        <fullName evidence="4">Pkr1-domain-containing protein</fullName>
    </recommendedName>
</protein>
<sequence length="101" mass="10911">MASQTQIGDSASGSFFADILKPGSSLHPTFLLILDLAFTALLFVFAGLAFITNGNFHVFALIAIELGLWASVKWFVHELKRLGPLPDTTEASQTGESKKDL</sequence>
<feature type="transmembrane region" description="Helical" evidence="1">
    <location>
        <begin position="30"/>
        <end position="51"/>
    </location>
</feature>
<organism evidence="2 3">
    <name type="scientific">Pleurotus ostreatus (strain PC15)</name>
    <name type="common">Oyster mushroom</name>
    <dbReference type="NCBI Taxonomy" id="1137138"/>
    <lineage>
        <taxon>Eukaryota</taxon>
        <taxon>Fungi</taxon>
        <taxon>Dikarya</taxon>
        <taxon>Basidiomycota</taxon>
        <taxon>Agaricomycotina</taxon>
        <taxon>Agaricomycetes</taxon>
        <taxon>Agaricomycetidae</taxon>
        <taxon>Agaricales</taxon>
        <taxon>Pleurotineae</taxon>
        <taxon>Pleurotaceae</taxon>
        <taxon>Pleurotus</taxon>
    </lineage>
</organism>
<dbReference type="Pfam" id="PF08636">
    <property type="entry name" value="Pkr1"/>
    <property type="match status" value="1"/>
</dbReference>
<evidence type="ECO:0008006" key="4">
    <source>
        <dbReference type="Google" id="ProtNLM"/>
    </source>
</evidence>
<dbReference type="VEuPathDB" id="FungiDB:PLEOSDRAFT_156925"/>
<evidence type="ECO:0000313" key="2">
    <source>
        <dbReference type="EMBL" id="KDQ29191.1"/>
    </source>
</evidence>
<accession>A0A067NZZ8</accession>
<name>A0A067NZZ8_PLEO1</name>
<dbReference type="GO" id="GO:0005789">
    <property type="term" value="C:endoplasmic reticulum membrane"/>
    <property type="evidence" value="ECO:0007669"/>
    <property type="project" value="TreeGrafter"/>
</dbReference>
<reference evidence="3" key="1">
    <citation type="journal article" date="2014" name="Proc. Natl. Acad. Sci. U.S.A.">
        <title>Extensive sampling of basidiomycete genomes demonstrates inadequacy of the white-rot/brown-rot paradigm for wood decay fungi.</title>
        <authorList>
            <person name="Riley R."/>
            <person name="Salamov A.A."/>
            <person name="Brown D.W."/>
            <person name="Nagy L.G."/>
            <person name="Floudas D."/>
            <person name="Held B.W."/>
            <person name="Levasseur A."/>
            <person name="Lombard V."/>
            <person name="Morin E."/>
            <person name="Otillar R."/>
            <person name="Lindquist E.A."/>
            <person name="Sun H."/>
            <person name="LaButti K.M."/>
            <person name="Schmutz J."/>
            <person name="Jabbour D."/>
            <person name="Luo H."/>
            <person name="Baker S.E."/>
            <person name="Pisabarro A.G."/>
            <person name="Walton J.D."/>
            <person name="Blanchette R.A."/>
            <person name="Henrissat B."/>
            <person name="Martin F."/>
            <person name="Cullen D."/>
            <person name="Hibbett D.S."/>
            <person name="Grigoriev I.V."/>
        </authorList>
    </citation>
    <scope>NUCLEOTIDE SEQUENCE [LARGE SCALE GENOMIC DNA]</scope>
    <source>
        <strain evidence="3">PC15</strain>
    </source>
</reference>
<dbReference type="GO" id="GO:0070072">
    <property type="term" value="P:vacuolar proton-transporting V-type ATPase complex assembly"/>
    <property type="evidence" value="ECO:0007669"/>
    <property type="project" value="InterPro"/>
</dbReference>
<keyword evidence="1" id="KW-0812">Transmembrane</keyword>
<dbReference type="HOGENOM" id="CLU_068499_2_0_1"/>
<dbReference type="OrthoDB" id="9626941at2759"/>
<evidence type="ECO:0000313" key="3">
    <source>
        <dbReference type="Proteomes" id="UP000027073"/>
    </source>
</evidence>
<keyword evidence="1" id="KW-1133">Transmembrane helix</keyword>
<dbReference type="Proteomes" id="UP000027073">
    <property type="component" value="Unassembled WGS sequence"/>
</dbReference>
<feature type="transmembrane region" description="Helical" evidence="1">
    <location>
        <begin position="57"/>
        <end position="76"/>
    </location>
</feature>